<organism evidence="2 3">
    <name type="scientific">Mastigocoleus testarum BC008</name>
    <dbReference type="NCBI Taxonomy" id="371196"/>
    <lineage>
        <taxon>Bacteria</taxon>
        <taxon>Bacillati</taxon>
        <taxon>Cyanobacteriota</taxon>
        <taxon>Cyanophyceae</taxon>
        <taxon>Nostocales</taxon>
        <taxon>Hapalosiphonaceae</taxon>
        <taxon>Mastigocoleus</taxon>
    </lineage>
</organism>
<keyword evidence="3" id="KW-1185">Reference proteome</keyword>
<dbReference type="RefSeq" id="WP_027843396.1">
    <property type="nucleotide sequence ID" value="NZ_LMTZ01000172.1"/>
</dbReference>
<dbReference type="CDD" id="cd03139">
    <property type="entry name" value="GATase1_PfpI_2"/>
    <property type="match status" value="1"/>
</dbReference>
<proteinExistence type="predicted"/>
<dbReference type="PANTHER" id="PTHR43130:SF2">
    <property type="entry name" value="DJ-1_PFPI DOMAIN-CONTAINING PROTEIN"/>
    <property type="match status" value="1"/>
</dbReference>
<dbReference type="Gene3D" id="3.40.50.880">
    <property type="match status" value="1"/>
</dbReference>
<dbReference type="InterPro" id="IPR052158">
    <property type="entry name" value="INH-QAR"/>
</dbReference>
<dbReference type="InterPro" id="IPR029062">
    <property type="entry name" value="Class_I_gatase-like"/>
</dbReference>
<dbReference type="GO" id="GO:0006355">
    <property type="term" value="P:regulation of DNA-templated transcription"/>
    <property type="evidence" value="ECO:0007669"/>
    <property type="project" value="TreeGrafter"/>
</dbReference>
<name>A0A0V7ZBV3_9CYAN</name>
<reference evidence="2 3" key="1">
    <citation type="journal article" date="2015" name="Genome Announc.">
        <title>Draft Genome of the Euendolithic (true boring) Cyanobacterium Mastigocoleus testarum strain BC008.</title>
        <authorList>
            <person name="Guida B.S."/>
            <person name="Garcia-Pichel F."/>
        </authorList>
    </citation>
    <scope>NUCLEOTIDE SEQUENCE [LARGE SCALE GENOMIC DNA]</scope>
    <source>
        <strain evidence="2 3">BC008</strain>
    </source>
</reference>
<gene>
    <name evidence="2" type="ORF">BC008_06980</name>
</gene>
<comment type="caution">
    <text evidence="2">The sequence shown here is derived from an EMBL/GenBank/DDBJ whole genome shotgun (WGS) entry which is preliminary data.</text>
</comment>
<evidence type="ECO:0000313" key="2">
    <source>
        <dbReference type="EMBL" id="KST61782.1"/>
    </source>
</evidence>
<dbReference type="OrthoDB" id="6382410at2"/>
<evidence type="ECO:0000313" key="3">
    <source>
        <dbReference type="Proteomes" id="UP000053372"/>
    </source>
</evidence>
<accession>A0A0V7ZBV3</accession>
<dbReference type="Pfam" id="PF01965">
    <property type="entry name" value="DJ-1_PfpI"/>
    <property type="match status" value="1"/>
</dbReference>
<feature type="domain" description="DJ-1/PfpI" evidence="1">
    <location>
        <begin position="2"/>
        <end position="164"/>
    </location>
</feature>
<dbReference type="InterPro" id="IPR002818">
    <property type="entry name" value="DJ-1/PfpI"/>
</dbReference>
<dbReference type="PANTHER" id="PTHR43130">
    <property type="entry name" value="ARAC-FAMILY TRANSCRIPTIONAL REGULATOR"/>
    <property type="match status" value="1"/>
</dbReference>
<protein>
    <recommendedName>
        <fullName evidence="1">DJ-1/PfpI domain-containing protein</fullName>
    </recommendedName>
</protein>
<sequence>MDIAILLYDGFTALDAVGPYEVLSRLPEAKVYFVAKNKGPIITDNKILSLVADFELSEVLNPDIILIPGGIAGTLASTKDEIILDWVRTTHRSSQWTTSVCTGSLILGAAGILQGLKATTHWFARDFISDFGAEYVNKRFIQEGKIITAAGVSAGVDMALHLAKEIAGSDIAQTIQLLLEYDPQPPLDSGSLEKASAKTIEIAKGAVETLMA</sequence>
<dbReference type="AlphaFoldDB" id="A0A0V7ZBV3"/>
<dbReference type="SUPFAM" id="SSF52317">
    <property type="entry name" value="Class I glutamine amidotransferase-like"/>
    <property type="match status" value="1"/>
</dbReference>
<dbReference type="Proteomes" id="UP000053372">
    <property type="component" value="Unassembled WGS sequence"/>
</dbReference>
<dbReference type="EMBL" id="LMTZ01000172">
    <property type="protein sequence ID" value="KST61782.1"/>
    <property type="molecule type" value="Genomic_DNA"/>
</dbReference>
<evidence type="ECO:0000259" key="1">
    <source>
        <dbReference type="Pfam" id="PF01965"/>
    </source>
</evidence>